<dbReference type="InterPro" id="IPR008331">
    <property type="entry name" value="Ferritin_DPS_dom"/>
</dbReference>
<dbReference type="PATRIC" id="fig|1150625.3.peg.2219"/>
<dbReference type="STRING" id="1150625.Q75_10420"/>
<dbReference type="InterPro" id="IPR023188">
    <property type="entry name" value="DPS_DNA-bd_CS"/>
</dbReference>
<dbReference type="RefSeq" id="WP_010173849.1">
    <property type="nucleotide sequence ID" value="NZ_LDYG01000031.1"/>
</dbReference>
<dbReference type="AlphaFoldDB" id="A0A147K7K1"/>
<dbReference type="OrthoDB" id="9797023at2"/>
<dbReference type="PROSITE" id="PS00818">
    <property type="entry name" value="DPS_1"/>
    <property type="match status" value="1"/>
</dbReference>
<dbReference type="GO" id="GO:0016722">
    <property type="term" value="F:oxidoreductase activity, acting on metal ions"/>
    <property type="evidence" value="ECO:0007669"/>
    <property type="project" value="InterPro"/>
</dbReference>
<comment type="similarity">
    <text evidence="1 2">Belongs to the Dps family.</text>
</comment>
<dbReference type="GO" id="GO:0008199">
    <property type="term" value="F:ferric iron binding"/>
    <property type="evidence" value="ECO:0007669"/>
    <property type="project" value="InterPro"/>
</dbReference>
<dbReference type="SUPFAM" id="SSF47240">
    <property type="entry name" value="Ferritin-like"/>
    <property type="match status" value="1"/>
</dbReference>
<name>A0A147K7K1_9BACI</name>
<dbReference type="Gene3D" id="1.20.1260.10">
    <property type="match status" value="1"/>
</dbReference>
<dbReference type="InterPro" id="IPR002177">
    <property type="entry name" value="DPS_DNA-bd"/>
</dbReference>
<organism evidence="4 5">
    <name type="scientific">Bacillus coahuilensis p1.1.43</name>
    <dbReference type="NCBI Taxonomy" id="1150625"/>
    <lineage>
        <taxon>Bacteria</taxon>
        <taxon>Bacillati</taxon>
        <taxon>Bacillota</taxon>
        <taxon>Bacilli</taxon>
        <taxon>Bacillales</taxon>
        <taxon>Bacillaceae</taxon>
        <taxon>Bacillus</taxon>
    </lineage>
</organism>
<dbReference type="PANTHER" id="PTHR42932:SF1">
    <property type="entry name" value="GENERAL STRESS PROTEIN 20U"/>
    <property type="match status" value="1"/>
</dbReference>
<dbReference type="Pfam" id="PF00210">
    <property type="entry name" value="Ferritin"/>
    <property type="match status" value="1"/>
</dbReference>
<dbReference type="PRINTS" id="PR01346">
    <property type="entry name" value="HELNAPAPROT"/>
</dbReference>
<evidence type="ECO:0000259" key="3">
    <source>
        <dbReference type="Pfam" id="PF00210"/>
    </source>
</evidence>
<reference evidence="4 5" key="1">
    <citation type="journal article" date="2016" name="Front. Microbiol.">
        <title>Microevolution Analysis of Bacillus coahuilensis Unveils Differences in Phosphorus Acquisition Strategies and Their Regulation.</title>
        <authorList>
            <person name="Gomez-Lunar Z."/>
            <person name="Hernandez-Gonzalez I."/>
            <person name="Rodriguez-Torres M.D."/>
            <person name="Souza V."/>
            <person name="Olmedo-Alvarez G."/>
        </authorList>
    </citation>
    <scope>NUCLEOTIDE SEQUENCE [LARGE SCALE GENOMIC DNA]</scope>
    <source>
        <strain evidence="5">p1.1.43</strain>
    </source>
</reference>
<dbReference type="CDD" id="cd01043">
    <property type="entry name" value="DPS"/>
    <property type="match status" value="1"/>
</dbReference>
<evidence type="ECO:0000256" key="2">
    <source>
        <dbReference type="RuleBase" id="RU003875"/>
    </source>
</evidence>
<dbReference type="PIRSF" id="PIRSF005900">
    <property type="entry name" value="Dps"/>
    <property type="match status" value="1"/>
</dbReference>
<dbReference type="EMBL" id="LDYG01000031">
    <property type="protein sequence ID" value="KUP06060.1"/>
    <property type="molecule type" value="Genomic_DNA"/>
</dbReference>
<dbReference type="Proteomes" id="UP000074108">
    <property type="component" value="Unassembled WGS sequence"/>
</dbReference>
<protein>
    <submittedName>
        <fullName evidence="4">General stress protein</fullName>
    </submittedName>
</protein>
<evidence type="ECO:0000313" key="4">
    <source>
        <dbReference type="EMBL" id="KUP06060.1"/>
    </source>
</evidence>
<dbReference type="InterPro" id="IPR012347">
    <property type="entry name" value="Ferritin-like"/>
</dbReference>
<gene>
    <name evidence="4" type="ORF">Q75_10420</name>
</gene>
<evidence type="ECO:0000313" key="5">
    <source>
        <dbReference type="Proteomes" id="UP000074108"/>
    </source>
</evidence>
<proteinExistence type="inferred from homology"/>
<evidence type="ECO:0000256" key="1">
    <source>
        <dbReference type="ARBA" id="ARBA00009497"/>
    </source>
</evidence>
<feature type="domain" description="Ferritin/DPS" evidence="3">
    <location>
        <begin position="6"/>
        <end position="144"/>
    </location>
</feature>
<dbReference type="InterPro" id="IPR009078">
    <property type="entry name" value="Ferritin-like_SF"/>
</dbReference>
<dbReference type="PROSITE" id="PS00819">
    <property type="entry name" value="DPS_2"/>
    <property type="match status" value="1"/>
</dbReference>
<keyword evidence="5" id="KW-1185">Reference proteome</keyword>
<accession>A0A147K7K1</accession>
<dbReference type="PANTHER" id="PTHR42932">
    <property type="entry name" value="GENERAL STRESS PROTEIN 20U"/>
    <property type="match status" value="1"/>
</dbReference>
<sequence>MELNQVLNQQVSNWSILYIKLHNYHWFVKGENFFTLHEKFEELYTEAATYIDEIAERILSIGGKPLATMKDYLETSTIKEASGTETSQEMVDHLVSDFTTVIDELDSAMSIADQENDEATSDLLLGIQSSLQKHVWMLEAYLGKKVKQ</sequence>
<comment type="caution">
    <text evidence="4">The sequence shown here is derived from an EMBL/GenBank/DDBJ whole genome shotgun (WGS) entry which is preliminary data.</text>
</comment>